<dbReference type="Pfam" id="PF00047">
    <property type="entry name" value="ig"/>
    <property type="match status" value="1"/>
</dbReference>
<name>A0A913ZRD9_PATMI</name>
<dbReference type="RefSeq" id="XP_038054227.1">
    <property type="nucleotide sequence ID" value="XM_038198299.1"/>
</dbReference>
<feature type="domain" description="Ig-like" evidence="15">
    <location>
        <begin position="281"/>
        <end position="369"/>
    </location>
</feature>
<dbReference type="FunFam" id="2.60.40.10:FF:000028">
    <property type="entry name" value="Neuronal cell adhesion molecule"/>
    <property type="match status" value="1"/>
</dbReference>
<evidence type="ECO:0000256" key="4">
    <source>
        <dbReference type="ARBA" id="ARBA00022692"/>
    </source>
</evidence>
<dbReference type="SMART" id="SM00409">
    <property type="entry name" value="IG"/>
    <property type="match status" value="6"/>
</dbReference>
<evidence type="ECO:0000256" key="14">
    <source>
        <dbReference type="SAM" id="Phobius"/>
    </source>
</evidence>
<keyword evidence="7" id="KW-0130">Cell adhesion</keyword>
<protein>
    <recommendedName>
        <fullName evidence="19">Neuronal cell adhesion molecule</fullName>
    </recommendedName>
</protein>
<feature type="region of interest" description="Disordered" evidence="13">
    <location>
        <begin position="68"/>
        <end position="91"/>
    </location>
</feature>
<feature type="compositionally biased region" description="Polar residues" evidence="13">
    <location>
        <begin position="72"/>
        <end position="81"/>
    </location>
</feature>
<dbReference type="InterPro" id="IPR013151">
    <property type="entry name" value="Immunoglobulin_dom"/>
</dbReference>
<dbReference type="GO" id="GO:0098632">
    <property type="term" value="F:cell-cell adhesion mediator activity"/>
    <property type="evidence" value="ECO:0007669"/>
    <property type="project" value="TreeGrafter"/>
</dbReference>
<evidence type="ECO:0000256" key="2">
    <source>
        <dbReference type="ARBA" id="ARBA00004479"/>
    </source>
</evidence>
<evidence type="ECO:0000256" key="10">
    <source>
        <dbReference type="ARBA" id="ARBA00023157"/>
    </source>
</evidence>
<comment type="subcellular location">
    <subcellularLocation>
        <location evidence="1">Cell membrane</location>
    </subcellularLocation>
    <subcellularLocation>
        <location evidence="2">Membrane</location>
        <topology evidence="2">Single-pass type I membrane protein</topology>
    </subcellularLocation>
</comment>
<dbReference type="InterPro" id="IPR036179">
    <property type="entry name" value="Ig-like_dom_sf"/>
</dbReference>
<evidence type="ECO:0000259" key="16">
    <source>
        <dbReference type="PROSITE" id="PS50853"/>
    </source>
</evidence>
<dbReference type="InterPro" id="IPR007110">
    <property type="entry name" value="Ig-like_dom"/>
</dbReference>
<feature type="domain" description="Fibronectin type-III" evidence="16">
    <location>
        <begin position="975"/>
        <end position="1071"/>
    </location>
</feature>
<dbReference type="SMART" id="SM00408">
    <property type="entry name" value="IGc2"/>
    <property type="match status" value="6"/>
</dbReference>
<feature type="compositionally biased region" description="Polar residues" evidence="13">
    <location>
        <begin position="1253"/>
        <end position="1267"/>
    </location>
</feature>
<dbReference type="Proteomes" id="UP000887568">
    <property type="component" value="Unplaced"/>
</dbReference>
<evidence type="ECO:0000259" key="15">
    <source>
        <dbReference type="PROSITE" id="PS50835"/>
    </source>
</evidence>
<feature type="region of interest" description="Disordered" evidence="13">
    <location>
        <begin position="1212"/>
        <end position="1313"/>
    </location>
</feature>
<feature type="domain" description="Ig-like" evidence="15">
    <location>
        <begin position="374"/>
        <end position="465"/>
    </location>
</feature>
<keyword evidence="11" id="KW-0325">Glycoprotein</keyword>
<accession>A0A913ZRD9</accession>
<dbReference type="PROSITE" id="PS50835">
    <property type="entry name" value="IG_LIKE"/>
    <property type="match status" value="6"/>
</dbReference>
<dbReference type="InterPro" id="IPR026966">
    <property type="entry name" value="Neurofascin/L1/NrCAM_C"/>
</dbReference>
<dbReference type="InterPro" id="IPR003961">
    <property type="entry name" value="FN3_dom"/>
</dbReference>
<dbReference type="CDD" id="cd00063">
    <property type="entry name" value="FN3"/>
    <property type="match status" value="5"/>
</dbReference>
<dbReference type="SUPFAM" id="SSF49265">
    <property type="entry name" value="Fibronectin type III"/>
    <property type="match status" value="3"/>
</dbReference>
<keyword evidence="6" id="KW-0677">Repeat</keyword>
<feature type="domain" description="Ig-like" evidence="15">
    <location>
        <begin position="570"/>
        <end position="667"/>
    </location>
</feature>
<keyword evidence="12" id="KW-0393">Immunoglobulin domain</keyword>
<dbReference type="SMART" id="SM00060">
    <property type="entry name" value="FN3"/>
    <property type="match status" value="5"/>
</dbReference>
<evidence type="ECO:0000256" key="3">
    <source>
        <dbReference type="ARBA" id="ARBA00022475"/>
    </source>
</evidence>
<keyword evidence="9 14" id="KW-0472">Membrane</keyword>
<dbReference type="EnsemblMetazoa" id="XM_038198299.1">
    <property type="protein sequence ID" value="XP_038054227.1"/>
    <property type="gene ID" value="LOC119726564"/>
</dbReference>
<dbReference type="InterPro" id="IPR013098">
    <property type="entry name" value="Ig_I-set"/>
</dbReference>
<keyword evidence="4 14" id="KW-0812">Transmembrane</keyword>
<evidence type="ECO:0000256" key="7">
    <source>
        <dbReference type="ARBA" id="ARBA00022889"/>
    </source>
</evidence>
<evidence type="ECO:0000256" key="11">
    <source>
        <dbReference type="ARBA" id="ARBA00023180"/>
    </source>
</evidence>
<evidence type="ECO:0000256" key="8">
    <source>
        <dbReference type="ARBA" id="ARBA00022989"/>
    </source>
</evidence>
<feature type="transmembrane region" description="Helical" evidence="14">
    <location>
        <begin position="1182"/>
        <end position="1203"/>
    </location>
</feature>
<dbReference type="PANTHER" id="PTHR44170:SF6">
    <property type="entry name" value="CONTACTIN"/>
    <property type="match status" value="1"/>
</dbReference>
<feature type="domain" description="Fibronectin type-III" evidence="16">
    <location>
        <begin position="1072"/>
        <end position="1173"/>
    </location>
</feature>
<sequence length="1313" mass="142167">MILRKASSVCVCGYFFIFSARTSPAYGLAYYRFLGGKRANTMERTRLLSVAVCLLALTTLSIAQEDAPGTAAATQDSTNPPGTSPPKITGQSPSYYVVLSKEPTEIECVADGTPAPTYHWQKDGADLEIADPYSLNGGNLQVRRPVEATNGIYRCYATNAYGVAMSNKIDFQIAFTDAFVDKEKATFRFNEGDVATIPCNQPDSVPLPSIFWTDDANPGNKIPLNNRVSIDPNFNLRFSNINTTDTGNYQCNVKNDKMRLQLLSPVKEVVVIPVENIETRPATFVYTPPASVDAFRTEKLRLKCMAEGYPTPVITFTKDGESLPADRTSYESYGQELVISDVMASDVGSYMCTASNGGGTPTAFTITVTVKSKPYWENKPEDTNIVINEGGVLDCSAEGIPVPMVTWLINGVPFKEAEANPRLTITEGIGGGRVELTNAITEDSAVFVCVASNEYGEIFASGFVNVESIPAEMTDAPQRNLNSIEGRAFDLTCAGQGSPKPTIQWTFQNNPIVHGESKYSIVEDGNTRSTTSTLTVTGVGVEDSGDYKCIIENGFAAVEATSTVNVRRGTTIVVGPGAEVSVELGADAIIACEVDHDAALEPTVTWSRNVGAGEEELDLTVPGGRFRRAKTGSDNLKVVATVGEDTGTYKCKAVTTEDEASASTELVIKTVPSPPSKPIVSKRSDISDTMVAVAWNSGDDGNSPITDYIVSRMTNFADLGWVVESTVPAASTQASLDLSPYVTYWFRVVAVNAIGESQPSELSDEYTTAAAAITETPEEVGLEATDPGKLKVTWPEVHPYDQNGPGFKYVVRWREAGTSDDWTPHNIDDYRTTSYEIDGGDIYKELEVEVVYVNDLGEGPASEKSGFTGEGTPTEAPQNVQVVADSPTEVVITWDEVPASSINGMLQKFLVYYTMVEAQAQGQEPAECLPNTDCRVGDLTPYMNYQFRVAVRNGQREGEKSAPVSFQMPEGESGPVYEMSIVPLSDRIMVKWGKPASPNGVIKGYNLSYNTFDGNDLGEETRVPIGDPEADSYKVESAQPDTNYRISVYATNGYGLGQATTQEIKTRVGGEPPKPLLADAQIAPGKTYINVTFVQKDEGAAANEFYVLYKEANDPEAEYQETKRVDLLDKSMTNVPELEPGTEYLLTIVAVNDAGEVSGDEEKVKTLAGAAQRASPIYVQGWFIVLLIIIVALLCILLVLCILKSQRGGKYNVSDKEQQRKGDIESTPLKDEDGFEEFEPSKDNKDGELPRGSQGSLQPSEPGSSDTDSLKEYADGELGKFNEEGSFIGQYGDKKQRPTDDTDQGGAAYSTFV</sequence>
<dbReference type="InterPro" id="IPR036116">
    <property type="entry name" value="FN3_sf"/>
</dbReference>
<dbReference type="GO" id="GO:0007420">
    <property type="term" value="P:brain development"/>
    <property type="evidence" value="ECO:0007669"/>
    <property type="project" value="TreeGrafter"/>
</dbReference>
<dbReference type="Pfam" id="PF07679">
    <property type="entry name" value="I-set"/>
    <property type="match status" value="1"/>
</dbReference>
<evidence type="ECO:0000256" key="13">
    <source>
        <dbReference type="SAM" id="MobiDB-lite"/>
    </source>
</evidence>
<feature type="domain" description="Fibronectin type-III" evidence="16">
    <location>
        <begin position="674"/>
        <end position="771"/>
    </location>
</feature>
<proteinExistence type="predicted"/>
<dbReference type="Pfam" id="PF13882">
    <property type="entry name" value="Bravo_FIGEY"/>
    <property type="match status" value="1"/>
</dbReference>
<feature type="compositionally biased region" description="Basic and acidic residues" evidence="13">
    <location>
        <begin position="1268"/>
        <end position="1283"/>
    </location>
</feature>
<keyword evidence="10" id="KW-1015">Disulfide bond</keyword>
<dbReference type="SUPFAM" id="SSF48726">
    <property type="entry name" value="Immunoglobulin"/>
    <property type="match status" value="6"/>
</dbReference>
<dbReference type="InterPro" id="IPR013783">
    <property type="entry name" value="Ig-like_fold"/>
</dbReference>
<evidence type="ECO:0000256" key="9">
    <source>
        <dbReference type="ARBA" id="ARBA00023136"/>
    </source>
</evidence>
<dbReference type="CDD" id="cd00096">
    <property type="entry name" value="Ig"/>
    <property type="match status" value="2"/>
</dbReference>
<reference evidence="17" key="1">
    <citation type="submission" date="2022-11" db="UniProtKB">
        <authorList>
            <consortium name="EnsemblMetazoa"/>
        </authorList>
    </citation>
    <scope>IDENTIFICATION</scope>
</reference>
<evidence type="ECO:0000256" key="12">
    <source>
        <dbReference type="ARBA" id="ARBA00023319"/>
    </source>
</evidence>
<dbReference type="OrthoDB" id="6244967at2759"/>
<feature type="compositionally biased region" description="Basic and acidic residues" evidence="13">
    <location>
        <begin position="1213"/>
        <end position="1232"/>
    </location>
</feature>
<feature type="domain" description="Fibronectin type-III" evidence="16">
    <location>
        <begin position="776"/>
        <end position="875"/>
    </location>
</feature>
<dbReference type="GO" id="GO:0030424">
    <property type="term" value="C:axon"/>
    <property type="evidence" value="ECO:0007669"/>
    <property type="project" value="TreeGrafter"/>
</dbReference>
<evidence type="ECO:0000313" key="18">
    <source>
        <dbReference type="Proteomes" id="UP000887568"/>
    </source>
</evidence>
<organism evidence="17 18">
    <name type="scientific">Patiria miniata</name>
    <name type="common">Bat star</name>
    <name type="synonym">Asterina miniata</name>
    <dbReference type="NCBI Taxonomy" id="46514"/>
    <lineage>
        <taxon>Eukaryota</taxon>
        <taxon>Metazoa</taxon>
        <taxon>Echinodermata</taxon>
        <taxon>Eleutherozoa</taxon>
        <taxon>Asterozoa</taxon>
        <taxon>Asteroidea</taxon>
        <taxon>Valvatacea</taxon>
        <taxon>Valvatida</taxon>
        <taxon>Asterinidae</taxon>
        <taxon>Patiria</taxon>
    </lineage>
</organism>
<dbReference type="GO" id="GO:0007411">
    <property type="term" value="P:axon guidance"/>
    <property type="evidence" value="ECO:0007669"/>
    <property type="project" value="TreeGrafter"/>
</dbReference>
<dbReference type="InterPro" id="IPR003599">
    <property type="entry name" value="Ig_sub"/>
</dbReference>
<feature type="domain" description="Ig-like" evidence="15">
    <location>
        <begin position="470"/>
        <end position="565"/>
    </location>
</feature>
<dbReference type="OMA" id="QTHAMEV"/>
<feature type="compositionally biased region" description="Basic and acidic residues" evidence="13">
    <location>
        <begin position="1239"/>
        <end position="1249"/>
    </location>
</feature>
<dbReference type="GeneID" id="119726564"/>
<evidence type="ECO:0000313" key="17">
    <source>
        <dbReference type="EnsemblMetazoa" id="XP_038054227.1"/>
    </source>
</evidence>
<dbReference type="PANTHER" id="PTHR44170">
    <property type="entry name" value="PROTEIN SIDEKICK"/>
    <property type="match status" value="1"/>
</dbReference>
<dbReference type="FunFam" id="2.60.40.10:FF:000005">
    <property type="entry name" value="Neuronal cell adhesion molecule"/>
    <property type="match status" value="1"/>
</dbReference>
<keyword evidence="5" id="KW-0732">Signal</keyword>
<evidence type="ECO:0000256" key="1">
    <source>
        <dbReference type="ARBA" id="ARBA00004236"/>
    </source>
</evidence>
<evidence type="ECO:0000256" key="6">
    <source>
        <dbReference type="ARBA" id="ARBA00022737"/>
    </source>
</evidence>
<feature type="domain" description="Ig-like" evidence="15">
    <location>
        <begin position="191"/>
        <end position="261"/>
    </location>
</feature>
<dbReference type="InterPro" id="IPR003598">
    <property type="entry name" value="Ig_sub2"/>
</dbReference>
<keyword evidence="3" id="KW-1003">Cell membrane</keyword>
<evidence type="ECO:0000256" key="5">
    <source>
        <dbReference type="ARBA" id="ARBA00022729"/>
    </source>
</evidence>
<dbReference type="Pfam" id="PF13927">
    <property type="entry name" value="Ig_3"/>
    <property type="match status" value="4"/>
</dbReference>
<dbReference type="Gene3D" id="2.60.40.10">
    <property type="entry name" value="Immunoglobulins"/>
    <property type="match status" value="11"/>
</dbReference>
<feature type="domain" description="Fibronectin type-III" evidence="16">
    <location>
        <begin position="876"/>
        <end position="971"/>
    </location>
</feature>
<dbReference type="Pfam" id="PF00041">
    <property type="entry name" value="fn3"/>
    <property type="match status" value="3"/>
</dbReference>
<keyword evidence="8 14" id="KW-1133">Transmembrane helix</keyword>
<keyword evidence="18" id="KW-1185">Reference proteome</keyword>
<evidence type="ECO:0008006" key="19">
    <source>
        <dbReference type="Google" id="ProtNLM"/>
    </source>
</evidence>
<feature type="domain" description="Ig-like" evidence="15">
    <location>
        <begin position="86"/>
        <end position="170"/>
    </location>
</feature>
<dbReference type="PROSITE" id="PS50853">
    <property type="entry name" value="FN3"/>
    <property type="match status" value="5"/>
</dbReference>
<dbReference type="GO" id="GO:0005886">
    <property type="term" value="C:plasma membrane"/>
    <property type="evidence" value="ECO:0007669"/>
    <property type="project" value="UniProtKB-SubCell"/>
</dbReference>